<dbReference type="Proteomes" id="UP000266673">
    <property type="component" value="Unassembled WGS sequence"/>
</dbReference>
<dbReference type="AlphaFoldDB" id="A0A397VUZ1"/>
<dbReference type="PANTHER" id="PTHR44329">
    <property type="entry name" value="SERINE/THREONINE-PROTEIN KINASE TNNI3K-RELATED"/>
    <property type="match status" value="1"/>
</dbReference>
<dbReference type="PROSITE" id="PS50011">
    <property type="entry name" value="PROTEIN_KINASE_DOM"/>
    <property type="match status" value="1"/>
</dbReference>
<dbReference type="PROSITE" id="PS00107">
    <property type="entry name" value="PROTEIN_KINASE_ATP"/>
    <property type="match status" value="1"/>
</dbReference>
<evidence type="ECO:0000256" key="1">
    <source>
        <dbReference type="PROSITE-ProRule" id="PRU10141"/>
    </source>
</evidence>
<organism evidence="3 4">
    <name type="scientific">Gigaspora rosea</name>
    <dbReference type="NCBI Taxonomy" id="44941"/>
    <lineage>
        <taxon>Eukaryota</taxon>
        <taxon>Fungi</taxon>
        <taxon>Fungi incertae sedis</taxon>
        <taxon>Mucoromycota</taxon>
        <taxon>Glomeromycotina</taxon>
        <taxon>Glomeromycetes</taxon>
        <taxon>Diversisporales</taxon>
        <taxon>Gigasporaceae</taxon>
        <taxon>Gigaspora</taxon>
    </lineage>
</organism>
<reference evidence="3 4" key="1">
    <citation type="submission" date="2018-06" db="EMBL/GenBank/DDBJ databases">
        <title>Comparative genomics reveals the genomic features of Rhizophagus irregularis, R. cerebriforme, R. diaphanum and Gigaspora rosea, and their symbiotic lifestyle signature.</title>
        <authorList>
            <person name="Morin E."/>
            <person name="San Clemente H."/>
            <person name="Chen E.C.H."/>
            <person name="De La Providencia I."/>
            <person name="Hainaut M."/>
            <person name="Kuo A."/>
            <person name="Kohler A."/>
            <person name="Murat C."/>
            <person name="Tang N."/>
            <person name="Roy S."/>
            <person name="Loubradou J."/>
            <person name="Henrissat B."/>
            <person name="Grigoriev I.V."/>
            <person name="Corradi N."/>
            <person name="Roux C."/>
            <person name="Martin F.M."/>
        </authorList>
    </citation>
    <scope>NUCLEOTIDE SEQUENCE [LARGE SCALE GENOMIC DNA]</scope>
    <source>
        <strain evidence="3 4">DAOM 194757</strain>
    </source>
</reference>
<keyword evidence="1" id="KW-0067">ATP-binding</keyword>
<keyword evidence="4" id="KW-1185">Reference proteome</keyword>
<sequence>MIEWIPFDKLNNIKKIGQGGFSSVYSTTWLDGIRKLDKNVRIRKPFSTVALKTLPDTKKSSHDFLNEVESHVKCNKKWGSKLQIYGLTQNTKINEYLMVFQYANNGSLYKFLRTNFQDLTWRTKLKLLKDISHDLKQVHNAGYIHSDFHSGNILQNKDMNEIIQSYISDLGLSKEKNKNDSGSCIYGVMPYVAPEVLSGQKFTPAADIYDFGVIMSEMSTGQRPFDGCQFNDELAVKICFGLRPEFALGTPNCYIELAKQCMDPDPQKRPAAWIVNSKLGIWSRIMSGSYKYSPHKFSYYNPNDYDADEIKKQFLNADKIVKELPTISPKHPDFMYTSRIINTQRISAIQATLRSKPINSVEVPLDDLINVYLL</sequence>
<accession>A0A397VUZ1</accession>
<dbReference type="GO" id="GO:0005524">
    <property type="term" value="F:ATP binding"/>
    <property type="evidence" value="ECO:0007669"/>
    <property type="project" value="UniProtKB-UniRule"/>
</dbReference>
<name>A0A397VUZ1_9GLOM</name>
<dbReference type="InterPro" id="IPR000719">
    <property type="entry name" value="Prot_kinase_dom"/>
</dbReference>
<gene>
    <name evidence="3" type="ORF">C2G38_2138717</name>
</gene>
<dbReference type="InterPro" id="IPR011009">
    <property type="entry name" value="Kinase-like_dom_sf"/>
</dbReference>
<dbReference type="SUPFAM" id="SSF56112">
    <property type="entry name" value="Protein kinase-like (PK-like)"/>
    <property type="match status" value="1"/>
</dbReference>
<dbReference type="InterPro" id="IPR017441">
    <property type="entry name" value="Protein_kinase_ATP_BS"/>
</dbReference>
<comment type="caution">
    <text evidence="3">The sequence shown here is derived from an EMBL/GenBank/DDBJ whole genome shotgun (WGS) entry which is preliminary data.</text>
</comment>
<feature type="binding site" evidence="1">
    <location>
        <position position="44"/>
    </location>
    <ligand>
        <name>ATP</name>
        <dbReference type="ChEBI" id="CHEBI:30616"/>
    </ligand>
</feature>
<dbReference type="InterPro" id="IPR001245">
    <property type="entry name" value="Ser-Thr/Tyr_kinase_cat_dom"/>
</dbReference>
<dbReference type="Gene3D" id="1.10.510.10">
    <property type="entry name" value="Transferase(Phosphotransferase) domain 1"/>
    <property type="match status" value="1"/>
</dbReference>
<keyword evidence="1" id="KW-0547">Nucleotide-binding</keyword>
<protein>
    <submittedName>
        <fullName evidence="3">Kinase-like domain-containing protein</fullName>
    </submittedName>
</protein>
<keyword evidence="3" id="KW-0418">Kinase</keyword>
<dbReference type="InterPro" id="IPR051681">
    <property type="entry name" value="Ser/Thr_Kinases-Pseudokinases"/>
</dbReference>
<dbReference type="GO" id="GO:0004674">
    <property type="term" value="F:protein serine/threonine kinase activity"/>
    <property type="evidence" value="ECO:0007669"/>
    <property type="project" value="TreeGrafter"/>
</dbReference>
<proteinExistence type="predicted"/>
<dbReference type="EMBL" id="QKWP01000170">
    <property type="protein sequence ID" value="RIB25552.1"/>
    <property type="molecule type" value="Genomic_DNA"/>
</dbReference>
<evidence type="ECO:0000313" key="4">
    <source>
        <dbReference type="Proteomes" id="UP000266673"/>
    </source>
</evidence>
<keyword evidence="3" id="KW-0808">Transferase</keyword>
<evidence type="ECO:0000313" key="3">
    <source>
        <dbReference type="EMBL" id="RIB25552.1"/>
    </source>
</evidence>
<evidence type="ECO:0000259" key="2">
    <source>
        <dbReference type="PROSITE" id="PS50011"/>
    </source>
</evidence>
<dbReference type="Pfam" id="PF07714">
    <property type="entry name" value="PK_Tyr_Ser-Thr"/>
    <property type="match status" value="1"/>
</dbReference>
<feature type="domain" description="Protein kinase" evidence="2">
    <location>
        <begin position="10"/>
        <end position="298"/>
    </location>
</feature>
<dbReference type="OrthoDB" id="69842at2759"/>